<evidence type="ECO:0000313" key="3">
    <source>
        <dbReference type="Proteomes" id="UP000008370"/>
    </source>
</evidence>
<evidence type="ECO:0000313" key="2">
    <source>
        <dbReference type="EMBL" id="EKM50399.1"/>
    </source>
</evidence>
<keyword evidence="3" id="KW-1185">Reference proteome</keyword>
<evidence type="ECO:0000256" key="1">
    <source>
        <dbReference type="SAM" id="MobiDB-lite"/>
    </source>
</evidence>
<protein>
    <submittedName>
        <fullName evidence="2">Uncharacterized protein</fullName>
    </submittedName>
</protein>
<proteinExistence type="predicted"/>
<dbReference type="RefSeq" id="XP_007400613.1">
    <property type="nucleotide sequence ID" value="XM_007400551.1"/>
</dbReference>
<dbReference type="KEGG" id="pco:PHACADRAFT_32452"/>
<dbReference type="InParanoid" id="K5VV08"/>
<gene>
    <name evidence="2" type="ORF">PHACADRAFT_32452</name>
</gene>
<name>K5VV08_PHACS</name>
<organism evidence="2 3">
    <name type="scientific">Phanerochaete carnosa (strain HHB-10118-sp)</name>
    <name type="common">White-rot fungus</name>
    <name type="synonym">Peniophora carnosa</name>
    <dbReference type="NCBI Taxonomy" id="650164"/>
    <lineage>
        <taxon>Eukaryota</taxon>
        <taxon>Fungi</taxon>
        <taxon>Dikarya</taxon>
        <taxon>Basidiomycota</taxon>
        <taxon>Agaricomycotina</taxon>
        <taxon>Agaricomycetes</taxon>
        <taxon>Polyporales</taxon>
        <taxon>Phanerochaetaceae</taxon>
        <taxon>Phanerochaete</taxon>
    </lineage>
</organism>
<dbReference type="GeneID" id="18919736"/>
<feature type="region of interest" description="Disordered" evidence="1">
    <location>
        <begin position="1"/>
        <end position="53"/>
    </location>
</feature>
<dbReference type="AlphaFoldDB" id="K5VV08"/>
<dbReference type="HOGENOM" id="CLU_930994_0_0_1"/>
<feature type="compositionally biased region" description="Basic and acidic residues" evidence="1">
    <location>
        <begin position="38"/>
        <end position="53"/>
    </location>
</feature>
<sequence>MSADDLNVAIGDDDGYNSLEAQDRMRGRPSRNILNNKEVSDTERNKRRDESSEKLVCPILGADTLLPASAIVQPLHQPCALPAMLSDSLPSQAVTNYATLNYYVKVPSLLGNYVTGRPVTYLDLRTVCLTLQHALELAELGQMWITKKSDPLPITYLADDFVVIWLPFNNGMGGTVLRITLTVNMLIRCTLQTMYIKEGSLRSMVLADEHIIGLMLEIKGLLSKYFSPLSSKELVLTYERLLRHLGAPLKSALIEIMDDMQPGLLLGGKEEEIEWEEMPNGMFKINRDEIRKGMGIQEA</sequence>
<reference evidence="2 3" key="1">
    <citation type="journal article" date="2012" name="BMC Genomics">
        <title>Comparative genomics of the white-rot fungi, Phanerochaete carnosa and P. chrysosporium, to elucidate the genetic basis of the distinct wood types they colonize.</title>
        <authorList>
            <person name="Suzuki H."/>
            <person name="MacDonald J."/>
            <person name="Syed K."/>
            <person name="Salamov A."/>
            <person name="Hori C."/>
            <person name="Aerts A."/>
            <person name="Henrissat B."/>
            <person name="Wiebenga A."/>
            <person name="vanKuyk P.A."/>
            <person name="Barry K."/>
            <person name="Lindquist E."/>
            <person name="LaButti K."/>
            <person name="Lapidus A."/>
            <person name="Lucas S."/>
            <person name="Coutinho P."/>
            <person name="Gong Y."/>
            <person name="Samejima M."/>
            <person name="Mahadevan R."/>
            <person name="Abou-Zaid M."/>
            <person name="de Vries R.P."/>
            <person name="Igarashi K."/>
            <person name="Yadav J.S."/>
            <person name="Grigoriev I.V."/>
            <person name="Master E.R."/>
        </authorList>
    </citation>
    <scope>NUCLEOTIDE SEQUENCE [LARGE SCALE GENOMIC DNA]</scope>
    <source>
        <strain evidence="2 3">HHB-10118-sp</strain>
    </source>
</reference>
<dbReference type="EMBL" id="JH930478">
    <property type="protein sequence ID" value="EKM50399.1"/>
    <property type="molecule type" value="Genomic_DNA"/>
</dbReference>
<dbReference type="Proteomes" id="UP000008370">
    <property type="component" value="Unassembled WGS sequence"/>
</dbReference>
<accession>K5VV08</accession>